<organism evidence="1 2">
    <name type="scientific">Linum trigynum</name>
    <dbReference type="NCBI Taxonomy" id="586398"/>
    <lineage>
        <taxon>Eukaryota</taxon>
        <taxon>Viridiplantae</taxon>
        <taxon>Streptophyta</taxon>
        <taxon>Embryophyta</taxon>
        <taxon>Tracheophyta</taxon>
        <taxon>Spermatophyta</taxon>
        <taxon>Magnoliopsida</taxon>
        <taxon>eudicotyledons</taxon>
        <taxon>Gunneridae</taxon>
        <taxon>Pentapetalae</taxon>
        <taxon>rosids</taxon>
        <taxon>fabids</taxon>
        <taxon>Malpighiales</taxon>
        <taxon>Linaceae</taxon>
        <taxon>Linum</taxon>
    </lineage>
</organism>
<reference evidence="1 2" key="1">
    <citation type="submission" date="2024-04" db="EMBL/GenBank/DDBJ databases">
        <authorList>
            <person name="Fracassetti M."/>
        </authorList>
    </citation>
    <scope>NUCLEOTIDE SEQUENCE [LARGE SCALE GENOMIC DNA]</scope>
</reference>
<accession>A0AAV2GVN1</accession>
<dbReference type="Proteomes" id="UP001497516">
    <property type="component" value="Chromosome 9"/>
</dbReference>
<dbReference type="EMBL" id="OZ034822">
    <property type="protein sequence ID" value="CAL1414557.1"/>
    <property type="molecule type" value="Genomic_DNA"/>
</dbReference>
<name>A0AAV2GVN1_9ROSI</name>
<sequence length="191" mass="22121">MTETMIRRLKPSHNFNSKVGEANGGLELCRRSLRKKAPILSLMNIDEVDQNFQFKLPSYDPIWERFSDEYETWKAKALRSKLFYGGGTDMISIWTLIRMELIDHEGKIGTLKNTDFCPSVFDSFRCQLWMSIIRNWLGENLGSWACFEEGELFVRIKCFGARAEVQKRAFQDDEDASSTLARQPDLAKYGL</sequence>
<evidence type="ECO:0008006" key="3">
    <source>
        <dbReference type="Google" id="ProtNLM"/>
    </source>
</evidence>
<dbReference type="AlphaFoldDB" id="A0AAV2GVN1"/>
<evidence type="ECO:0000313" key="1">
    <source>
        <dbReference type="EMBL" id="CAL1414557.1"/>
    </source>
</evidence>
<proteinExistence type="predicted"/>
<gene>
    <name evidence="1" type="ORF">LTRI10_LOCUS53709</name>
</gene>
<keyword evidence="2" id="KW-1185">Reference proteome</keyword>
<evidence type="ECO:0000313" key="2">
    <source>
        <dbReference type="Proteomes" id="UP001497516"/>
    </source>
</evidence>
<protein>
    <recommendedName>
        <fullName evidence="3">Calpain catalytic domain-containing protein</fullName>
    </recommendedName>
</protein>